<name>A0A2H0KG12_9BACT</name>
<organism evidence="1 2">
    <name type="scientific">Candidatus Shapirobacteria bacterium CG11_big_fil_rev_8_21_14_0_20_40_12</name>
    <dbReference type="NCBI Taxonomy" id="1974889"/>
    <lineage>
        <taxon>Bacteria</taxon>
        <taxon>Candidatus Shapironibacteriota</taxon>
    </lineage>
</organism>
<sequence length="133" mass="15148">LENLTNRKADLEAYLSKELDAERYILNADYFIQPPMAEDGLGYTLHFDNISIGKQKTVNELKKVTVYPIPYRFLTELKIVQKSNIIPPSAGQNQNLNLKTNGITIIHPNPSLYKVQINGEIRSNEILILSQSY</sequence>
<accession>A0A2H0KG12</accession>
<dbReference type="Proteomes" id="UP000231371">
    <property type="component" value="Unassembled WGS sequence"/>
</dbReference>
<evidence type="ECO:0000313" key="1">
    <source>
        <dbReference type="EMBL" id="PIQ70208.1"/>
    </source>
</evidence>
<protein>
    <submittedName>
        <fullName evidence="1">Uncharacterized protein</fullName>
    </submittedName>
</protein>
<feature type="non-terminal residue" evidence="1">
    <location>
        <position position="1"/>
    </location>
</feature>
<evidence type="ECO:0000313" key="2">
    <source>
        <dbReference type="Proteomes" id="UP000231371"/>
    </source>
</evidence>
<dbReference type="EMBL" id="PCVI01000026">
    <property type="protein sequence ID" value="PIQ70208.1"/>
    <property type="molecule type" value="Genomic_DNA"/>
</dbReference>
<comment type="caution">
    <text evidence="1">The sequence shown here is derived from an EMBL/GenBank/DDBJ whole genome shotgun (WGS) entry which is preliminary data.</text>
</comment>
<dbReference type="AlphaFoldDB" id="A0A2H0KG12"/>
<proteinExistence type="predicted"/>
<gene>
    <name evidence="1" type="ORF">COV89_01575</name>
</gene>
<reference evidence="1 2" key="1">
    <citation type="submission" date="2017-09" db="EMBL/GenBank/DDBJ databases">
        <title>Depth-based differentiation of microbial function through sediment-hosted aquifers and enrichment of novel symbionts in the deep terrestrial subsurface.</title>
        <authorList>
            <person name="Probst A.J."/>
            <person name="Ladd B."/>
            <person name="Jarett J.K."/>
            <person name="Geller-Mcgrath D.E."/>
            <person name="Sieber C.M."/>
            <person name="Emerson J.B."/>
            <person name="Anantharaman K."/>
            <person name="Thomas B.C."/>
            <person name="Malmstrom R."/>
            <person name="Stieglmeier M."/>
            <person name="Klingl A."/>
            <person name="Woyke T."/>
            <person name="Ryan C.M."/>
            <person name="Banfield J.F."/>
        </authorList>
    </citation>
    <scope>NUCLEOTIDE SEQUENCE [LARGE SCALE GENOMIC DNA]</scope>
    <source>
        <strain evidence="1">CG11_big_fil_rev_8_21_14_0_20_40_12</strain>
    </source>
</reference>
<feature type="non-terminal residue" evidence="1">
    <location>
        <position position="133"/>
    </location>
</feature>